<protein>
    <submittedName>
        <fullName evidence="1">Uncharacterized protein</fullName>
    </submittedName>
</protein>
<accession>A0A7S4CU72</accession>
<evidence type="ECO:0000313" key="1">
    <source>
        <dbReference type="EMBL" id="CAE0806531.1"/>
    </source>
</evidence>
<dbReference type="EMBL" id="HBJA01049829">
    <property type="protein sequence ID" value="CAE0806531.1"/>
    <property type="molecule type" value="Transcribed_RNA"/>
</dbReference>
<organism evidence="1">
    <name type="scientific">Eutreptiella gymnastica</name>
    <dbReference type="NCBI Taxonomy" id="73025"/>
    <lineage>
        <taxon>Eukaryota</taxon>
        <taxon>Discoba</taxon>
        <taxon>Euglenozoa</taxon>
        <taxon>Euglenida</taxon>
        <taxon>Spirocuta</taxon>
        <taxon>Euglenophyceae</taxon>
        <taxon>Eutreptiales</taxon>
        <taxon>Eutreptiaceae</taxon>
        <taxon>Eutreptiella</taxon>
    </lineage>
</organism>
<reference evidence="1" key="1">
    <citation type="submission" date="2021-01" db="EMBL/GenBank/DDBJ databases">
        <authorList>
            <person name="Corre E."/>
            <person name="Pelletier E."/>
            <person name="Niang G."/>
            <person name="Scheremetjew M."/>
            <person name="Finn R."/>
            <person name="Kale V."/>
            <person name="Holt S."/>
            <person name="Cochrane G."/>
            <person name="Meng A."/>
            <person name="Brown T."/>
            <person name="Cohen L."/>
        </authorList>
    </citation>
    <scope>NUCLEOTIDE SEQUENCE</scope>
    <source>
        <strain evidence="1">CCMP1594</strain>
    </source>
</reference>
<dbReference type="AlphaFoldDB" id="A0A7S4CU72"/>
<name>A0A7S4CU72_9EUGL</name>
<sequence length="124" mass="14199">MFAQRCMERGPEIYDRYDMVQTLPAPHAMAWVQGGYRVVLDVLPTLQDVGTFGPWGLLRCDMLRPGLLPFVVVVGSWPQGVGVKPPPSPLKIKRRETKNDMALRPREVWFLFSRTNRNGCTRTR</sequence>
<proteinExistence type="predicted"/>
<gene>
    <name evidence="1" type="ORF">EGYM00163_LOCUS17659</name>
</gene>